<organism evidence="8 9">
    <name type="scientific">Thelephora terrestris</name>
    <dbReference type="NCBI Taxonomy" id="56493"/>
    <lineage>
        <taxon>Eukaryota</taxon>
        <taxon>Fungi</taxon>
        <taxon>Dikarya</taxon>
        <taxon>Basidiomycota</taxon>
        <taxon>Agaricomycotina</taxon>
        <taxon>Agaricomycetes</taxon>
        <taxon>Thelephorales</taxon>
        <taxon>Thelephoraceae</taxon>
        <taxon>Thelephora</taxon>
    </lineage>
</organism>
<dbReference type="GO" id="GO:0008270">
    <property type="term" value="F:zinc ion binding"/>
    <property type="evidence" value="ECO:0007669"/>
    <property type="project" value="InterPro"/>
</dbReference>
<keyword evidence="5" id="KW-0539">Nucleus</keyword>
<feature type="region of interest" description="Disordered" evidence="6">
    <location>
        <begin position="106"/>
        <end position="165"/>
    </location>
</feature>
<dbReference type="CDD" id="cd00067">
    <property type="entry name" value="GAL4"/>
    <property type="match status" value="1"/>
</dbReference>
<protein>
    <recommendedName>
        <fullName evidence="7">Zn(2)-C6 fungal-type domain-containing protein</fullName>
    </recommendedName>
</protein>
<dbReference type="PANTHER" id="PTHR47338:SF5">
    <property type="entry name" value="ZN(II)2CYS6 TRANSCRIPTION FACTOR (EUROFUNG)"/>
    <property type="match status" value="1"/>
</dbReference>
<feature type="domain" description="Zn(2)-C6 fungal-type" evidence="7">
    <location>
        <begin position="167"/>
        <end position="197"/>
    </location>
</feature>
<proteinExistence type="predicted"/>
<comment type="subcellular location">
    <subcellularLocation>
        <location evidence="1">Nucleus</location>
    </subcellularLocation>
</comment>
<evidence type="ECO:0000256" key="3">
    <source>
        <dbReference type="ARBA" id="ARBA00023015"/>
    </source>
</evidence>
<dbReference type="Pfam" id="PF00172">
    <property type="entry name" value="Zn_clus"/>
    <property type="match status" value="1"/>
</dbReference>
<evidence type="ECO:0000313" key="9">
    <source>
        <dbReference type="Proteomes" id="UP000736335"/>
    </source>
</evidence>
<gene>
    <name evidence="8" type="ORF">BJ322DRAFT_1103674</name>
</gene>
<dbReference type="InterPro" id="IPR001138">
    <property type="entry name" value="Zn2Cys6_DnaBD"/>
</dbReference>
<dbReference type="PANTHER" id="PTHR47338">
    <property type="entry name" value="ZN(II)2CYS6 TRANSCRIPTION FACTOR (EUROFUNG)-RELATED"/>
    <property type="match status" value="1"/>
</dbReference>
<feature type="region of interest" description="Disordered" evidence="6">
    <location>
        <begin position="285"/>
        <end position="306"/>
    </location>
</feature>
<keyword evidence="3" id="KW-0805">Transcription regulation</keyword>
<evidence type="ECO:0000259" key="7">
    <source>
        <dbReference type="PROSITE" id="PS50048"/>
    </source>
</evidence>
<keyword evidence="9" id="KW-1185">Reference proteome</keyword>
<evidence type="ECO:0000256" key="4">
    <source>
        <dbReference type="ARBA" id="ARBA00023163"/>
    </source>
</evidence>
<dbReference type="PROSITE" id="PS00463">
    <property type="entry name" value="ZN2_CY6_FUNGAL_1"/>
    <property type="match status" value="1"/>
</dbReference>
<evidence type="ECO:0000256" key="2">
    <source>
        <dbReference type="ARBA" id="ARBA00022723"/>
    </source>
</evidence>
<feature type="compositionally biased region" description="Basic and acidic residues" evidence="6">
    <location>
        <begin position="1"/>
        <end position="10"/>
    </location>
</feature>
<dbReference type="GO" id="GO:0000981">
    <property type="term" value="F:DNA-binding transcription factor activity, RNA polymerase II-specific"/>
    <property type="evidence" value="ECO:0007669"/>
    <property type="project" value="InterPro"/>
</dbReference>
<keyword evidence="4" id="KW-0804">Transcription</keyword>
<reference evidence="8" key="1">
    <citation type="journal article" date="2020" name="Nat. Commun.">
        <title>Large-scale genome sequencing of mycorrhizal fungi provides insights into the early evolution of symbiotic traits.</title>
        <authorList>
            <person name="Miyauchi S."/>
            <person name="Kiss E."/>
            <person name="Kuo A."/>
            <person name="Drula E."/>
            <person name="Kohler A."/>
            <person name="Sanchez-Garcia M."/>
            <person name="Morin E."/>
            <person name="Andreopoulos B."/>
            <person name="Barry K.W."/>
            <person name="Bonito G."/>
            <person name="Buee M."/>
            <person name="Carver A."/>
            <person name="Chen C."/>
            <person name="Cichocki N."/>
            <person name="Clum A."/>
            <person name="Culley D."/>
            <person name="Crous P.W."/>
            <person name="Fauchery L."/>
            <person name="Girlanda M."/>
            <person name="Hayes R.D."/>
            <person name="Keri Z."/>
            <person name="LaButti K."/>
            <person name="Lipzen A."/>
            <person name="Lombard V."/>
            <person name="Magnuson J."/>
            <person name="Maillard F."/>
            <person name="Murat C."/>
            <person name="Nolan M."/>
            <person name="Ohm R.A."/>
            <person name="Pangilinan J."/>
            <person name="Pereira M.F."/>
            <person name="Perotto S."/>
            <person name="Peter M."/>
            <person name="Pfister S."/>
            <person name="Riley R."/>
            <person name="Sitrit Y."/>
            <person name="Stielow J.B."/>
            <person name="Szollosi G."/>
            <person name="Zifcakova L."/>
            <person name="Stursova M."/>
            <person name="Spatafora J.W."/>
            <person name="Tedersoo L."/>
            <person name="Vaario L.M."/>
            <person name="Yamada A."/>
            <person name="Yan M."/>
            <person name="Wang P."/>
            <person name="Xu J."/>
            <person name="Bruns T."/>
            <person name="Baldrian P."/>
            <person name="Vilgalys R."/>
            <person name="Dunand C."/>
            <person name="Henrissat B."/>
            <person name="Grigoriev I.V."/>
            <person name="Hibbett D."/>
            <person name="Nagy L.G."/>
            <person name="Martin F.M."/>
        </authorList>
    </citation>
    <scope>NUCLEOTIDE SEQUENCE</scope>
    <source>
        <strain evidence="8">UH-Tt-Lm1</strain>
    </source>
</reference>
<feature type="region of interest" description="Disordered" evidence="6">
    <location>
        <begin position="182"/>
        <end position="256"/>
    </location>
</feature>
<dbReference type="InterPro" id="IPR050815">
    <property type="entry name" value="TF_fung"/>
</dbReference>
<dbReference type="Gene3D" id="4.10.240.10">
    <property type="entry name" value="Zn(2)-C6 fungal-type DNA-binding domain"/>
    <property type="match status" value="1"/>
</dbReference>
<dbReference type="PROSITE" id="PS50048">
    <property type="entry name" value="ZN2_CY6_FUNGAL_2"/>
    <property type="match status" value="1"/>
</dbReference>
<dbReference type="OrthoDB" id="10261408at2759"/>
<feature type="compositionally biased region" description="Polar residues" evidence="6">
    <location>
        <begin position="285"/>
        <end position="298"/>
    </location>
</feature>
<dbReference type="GO" id="GO:0005634">
    <property type="term" value="C:nucleus"/>
    <property type="evidence" value="ECO:0007669"/>
    <property type="project" value="UniProtKB-SubCell"/>
</dbReference>
<evidence type="ECO:0000313" key="8">
    <source>
        <dbReference type="EMBL" id="KAF9793257.1"/>
    </source>
</evidence>
<accession>A0A9P6HTK2</accession>
<keyword evidence="2" id="KW-0479">Metal-binding</keyword>
<reference evidence="8" key="2">
    <citation type="submission" date="2020-11" db="EMBL/GenBank/DDBJ databases">
        <authorList>
            <consortium name="DOE Joint Genome Institute"/>
            <person name="Kuo A."/>
            <person name="Miyauchi S."/>
            <person name="Kiss E."/>
            <person name="Drula E."/>
            <person name="Kohler A."/>
            <person name="Sanchez-Garcia M."/>
            <person name="Andreopoulos B."/>
            <person name="Barry K.W."/>
            <person name="Bonito G."/>
            <person name="Buee M."/>
            <person name="Carver A."/>
            <person name="Chen C."/>
            <person name="Cichocki N."/>
            <person name="Clum A."/>
            <person name="Culley D."/>
            <person name="Crous P.W."/>
            <person name="Fauchery L."/>
            <person name="Girlanda M."/>
            <person name="Hayes R."/>
            <person name="Keri Z."/>
            <person name="Labutti K."/>
            <person name="Lipzen A."/>
            <person name="Lombard V."/>
            <person name="Magnuson J."/>
            <person name="Maillard F."/>
            <person name="Morin E."/>
            <person name="Murat C."/>
            <person name="Nolan M."/>
            <person name="Ohm R."/>
            <person name="Pangilinan J."/>
            <person name="Pereira M."/>
            <person name="Perotto S."/>
            <person name="Peter M."/>
            <person name="Riley R."/>
            <person name="Sitrit Y."/>
            <person name="Stielow B."/>
            <person name="Szollosi G."/>
            <person name="Zifcakova L."/>
            <person name="Stursova M."/>
            <person name="Spatafora J.W."/>
            <person name="Tedersoo L."/>
            <person name="Vaario L.-M."/>
            <person name="Yamada A."/>
            <person name="Yan M."/>
            <person name="Wang P."/>
            <person name="Xu J."/>
            <person name="Bruns T."/>
            <person name="Baldrian P."/>
            <person name="Vilgalys R."/>
            <person name="Henrissat B."/>
            <person name="Grigoriev I.V."/>
            <person name="Hibbett D."/>
            <person name="Nagy L.G."/>
            <person name="Martin F.M."/>
        </authorList>
    </citation>
    <scope>NUCLEOTIDE SEQUENCE</scope>
    <source>
        <strain evidence="8">UH-Tt-Lm1</strain>
    </source>
</reference>
<dbReference type="EMBL" id="WIUZ02000001">
    <property type="protein sequence ID" value="KAF9793257.1"/>
    <property type="molecule type" value="Genomic_DNA"/>
</dbReference>
<feature type="region of interest" description="Disordered" evidence="6">
    <location>
        <begin position="1"/>
        <end position="34"/>
    </location>
</feature>
<evidence type="ECO:0000256" key="1">
    <source>
        <dbReference type="ARBA" id="ARBA00004123"/>
    </source>
</evidence>
<evidence type="ECO:0000256" key="5">
    <source>
        <dbReference type="ARBA" id="ARBA00023242"/>
    </source>
</evidence>
<comment type="caution">
    <text evidence="8">The sequence shown here is derived from an EMBL/GenBank/DDBJ whole genome shotgun (WGS) entry which is preliminary data.</text>
</comment>
<dbReference type="SMART" id="SM00066">
    <property type="entry name" value="GAL4"/>
    <property type="match status" value="1"/>
</dbReference>
<dbReference type="AlphaFoldDB" id="A0A9P6HTK2"/>
<dbReference type="Proteomes" id="UP000736335">
    <property type="component" value="Unassembled WGS sequence"/>
</dbReference>
<feature type="compositionally biased region" description="Basic residues" evidence="6">
    <location>
        <begin position="202"/>
        <end position="219"/>
    </location>
</feature>
<dbReference type="SUPFAM" id="SSF57701">
    <property type="entry name" value="Zn2/Cys6 DNA-binding domain"/>
    <property type="match status" value="1"/>
</dbReference>
<evidence type="ECO:0000256" key="6">
    <source>
        <dbReference type="SAM" id="MobiDB-lite"/>
    </source>
</evidence>
<sequence length="833" mass="93334">MVTKHHEEHLNAFQHPPPLEDSHWSQTSEEGSDLHSPVIYEQSYVQESVRYHNPSMEYRSNGAAGFVLPPPTILPPSHGSGWPIAAIPEHPTKQEFDRIQVPHSMQPLVHDDIPLSKMSNGGYRNEDSPISPYDPSNPIKTQPAHKPAGNGPKSRPPRRSSANGVVACRQCRARKIRCDSTRPGCDNCARRSSQCEYDAVPKRRGPDKRPGTRRRSCKKRPVEEETSNGRKRRKTDTEDEHSDGNDDIIRPAGEPSYHLSASPVSLVPNSALSINTEVSRDFFAPTSTGSVSPLSASHRSPDQDTMRSAIPRTMDFHQLRRSSGIIPSPSLEYSRKTWWDNLLDSYAPSRAQATKDIRSNLSFLFSTHGYWVPFINSSTFLQRLNDPHERIKMQPALVIATLALATIVMSSQMELGVAGQERARNLGQCAYGLFQAALNDGSTDPTLAQAFLLKVLTLFELCPHPGHSPQRANDHVLYLDGLIRSQRLTSVDADDPEVTTFAPKAVPVVHDRRRHDPRKKCSCPRPPFEDPVVHTLLPSWASVPPWEPSWSAAEVEKEECRRLCWSALSIISCQSVTSSAFDKDPPDYFLSSPSNYTILFPGEVSLRAHHPDDAAVSPKETVWALHCRSMLLWNSCVRQKSQGVDEKQKAEFAIEAWRESLALQDSLEVHVCSPNTALSHSCREYLYNTRMCITTEFRRLQGVDQGLNSQRHATDWLAYQRTVAKRVQSSVFESGGHSLARHPLQLTWFTTQVSICLHLWNYDRAMTEALEVAKMFLLPVDALTTMFPCQAMEIVRDKLHGHLTKACIYSGLPPPAPPSASPIQAPYHQSMHM</sequence>
<dbReference type="InterPro" id="IPR036864">
    <property type="entry name" value="Zn2-C6_fun-type_DNA-bd_sf"/>
</dbReference>
<name>A0A9P6HTK2_9AGAM</name>